<evidence type="ECO:0000256" key="2">
    <source>
        <dbReference type="ARBA" id="ARBA00022643"/>
    </source>
</evidence>
<evidence type="ECO:0000259" key="3">
    <source>
        <dbReference type="Pfam" id="PF03358"/>
    </source>
</evidence>
<dbReference type="SUPFAM" id="SSF52218">
    <property type="entry name" value="Flavoproteins"/>
    <property type="match status" value="1"/>
</dbReference>
<keyword evidence="2" id="KW-0285">Flavoprotein</keyword>
<dbReference type="PANTHER" id="PTHR30543:SF21">
    <property type="entry name" value="NAD(P)H-DEPENDENT FMN REDUCTASE LOT6"/>
    <property type="match status" value="1"/>
</dbReference>
<dbReference type="Gene3D" id="3.40.50.360">
    <property type="match status" value="1"/>
</dbReference>
<accession>A0A6F8T920</accession>
<keyword evidence="5" id="KW-1185">Reference proteome</keyword>
<dbReference type="Proteomes" id="UP000502894">
    <property type="component" value="Chromosome"/>
</dbReference>
<dbReference type="InterPro" id="IPR005025">
    <property type="entry name" value="FMN_Rdtase-like_dom"/>
</dbReference>
<dbReference type="InterPro" id="IPR029039">
    <property type="entry name" value="Flavoprotein-like_sf"/>
</dbReference>
<gene>
    <name evidence="4" type="ORF">TUM19329_33400</name>
</gene>
<organism evidence="4 5">
    <name type="scientific">Legionella antarctica</name>
    <dbReference type="NCBI Taxonomy" id="2708020"/>
    <lineage>
        <taxon>Bacteria</taxon>
        <taxon>Pseudomonadati</taxon>
        <taxon>Pseudomonadota</taxon>
        <taxon>Gammaproteobacteria</taxon>
        <taxon>Legionellales</taxon>
        <taxon>Legionellaceae</taxon>
        <taxon>Legionella</taxon>
    </lineage>
</organism>
<dbReference type="InterPro" id="IPR050712">
    <property type="entry name" value="NAD(P)H-dep_reductase"/>
</dbReference>
<proteinExistence type="predicted"/>
<dbReference type="PANTHER" id="PTHR30543">
    <property type="entry name" value="CHROMATE REDUCTASE"/>
    <property type="match status" value="1"/>
</dbReference>
<reference evidence="4" key="1">
    <citation type="journal article" date="2020" name="Microbiol. Resour. Announc.">
        <title>Complete Genome Sequence of Novel Psychrotolerant Legionella Strain TUM19329, Isolated from Antarctic Lake Sediment.</title>
        <authorList>
            <person name="Shimada S."/>
            <person name="Nakai R."/>
            <person name="Aoki K."/>
            <person name="Shimoeda N."/>
            <person name="Ohno G."/>
            <person name="Miyazaki Y."/>
            <person name="Kudoh S."/>
            <person name="Imura S."/>
            <person name="Watanabe K."/>
            <person name="Ishii Y."/>
            <person name="Tateda K."/>
        </authorList>
    </citation>
    <scope>NUCLEOTIDE SEQUENCE [LARGE SCALE GENOMIC DNA]</scope>
    <source>
        <strain evidence="4">TUM19329</strain>
    </source>
</reference>
<protein>
    <submittedName>
        <fullName evidence="4">NADPH-dependent FMN reductase</fullName>
    </submittedName>
</protein>
<dbReference type="Pfam" id="PF03358">
    <property type="entry name" value="FMN_red"/>
    <property type="match status" value="1"/>
</dbReference>
<feature type="domain" description="NADPH-dependent FMN reductase-like" evidence="3">
    <location>
        <begin position="5"/>
        <end position="152"/>
    </location>
</feature>
<dbReference type="GO" id="GO:0016491">
    <property type="term" value="F:oxidoreductase activity"/>
    <property type="evidence" value="ECO:0007669"/>
    <property type="project" value="InterPro"/>
</dbReference>
<comment type="cofactor">
    <cofactor evidence="1">
        <name>FMN</name>
        <dbReference type="ChEBI" id="CHEBI:58210"/>
    </cofactor>
</comment>
<dbReference type="GO" id="GO:0010181">
    <property type="term" value="F:FMN binding"/>
    <property type="evidence" value="ECO:0007669"/>
    <property type="project" value="TreeGrafter"/>
</dbReference>
<sequence>MMSKKIAVIVGSIRKDSLNIKMAKVLISLAPESIKPEIIAIDELPVYNPDLDDEEPIPASWTTFRKQIKSCQGVLFVTPEYNRSVPGVLKNAIDVGSRPYGQSVWGGKPGAIISVSPSAIGGFGANQHLRQCMVFLDVPLLQQPEAYIGQAANLFNDKGEITNEDTRKFLRKFIDSYAKWVATNASS</sequence>
<dbReference type="AlphaFoldDB" id="A0A6F8T920"/>
<dbReference type="EMBL" id="AP022839">
    <property type="protein sequence ID" value="BCA96979.1"/>
    <property type="molecule type" value="Genomic_DNA"/>
</dbReference>
<evidence type="ECO:0000256" key="1">
    <source>
        <dbReference type="ARBA" id="ARBA00001917"/>
    </source>
</evidence>
<dbReference type="KEGG" id="lant:TUM19329_33400"/>
<dbReference type="GO" id="GO:0005829">
    <property type="term" value="C:cytosol"/>
    <property type="evidence" value="ECO:0007669"/>
    <property type="project" value="TreeGrafter"/>
</dbReference>
<name>A0A6F8T920_9GAMM</name>
<evidence type="ECO:0000313" key="4">
    <source>
        <dbReference type="EMBL" id="BCA96979.1"/>
    </source>
</evidence>
<keyword evidence="2" id="KW-0288">FMN</keyword>
<evidence type="ECO:0000313" key="5">
    <source>
        <dbReference type="Proteomes" id="UP000502894"/>
    </source>
</evidence>